<dbReference type="InterPro" id="IPR036388">
    <property type="entry name" value="WH-like_DNA-bd_sf"/>
</dbReference>
<feature type="compositionally biased region" description="Basic and acidic residues" evidence="4">
    <location>
        <begin position="119"/>
        <end position="129"/>
    </location>
</feature>
<evidence type="ECO:0000256" key="4">
    <source>
        <dbReference type="SAM" id="MobiDB-lite"/>
    </source>
</evidence>
<dbReference type="RefSeq" id="WP_396948035.1">
    <property type="nucleotide sequence ID" value="NZ_JBIRXV010000005.1"/>
</dbReference>
<evidence type="ECO:0000313" key="6">
    <source>
        <dbReference type="EMBL" id="MFI2323460.1"/>
    </source>
</evidence>
<reference evidence="6 7" key="1">
    <citation type="submission" date="2024-10" db="EMBL/GenBank/DDBJ databases">
        <title>The Natural Products Discovery Center: Release of the First 8490 Sequenced Strains for Exploring Actinobacteria Biosynthetic Diversity.</title>
        <authorList>
            <person name="Kalkreuter E."/>
            <person name="Kautsar S.A."/>
            <person name="Yang D."/>
            <person name="Bader C.D."/>
            <person name="Teijaro C.N."/>
            <person name="Fluegel L."/>
            <person name="Davis C.M."/>
            <person name="Simpson J.R."/>
            <person name="Lauterbach L."/>
            <person name="Steele A.D."/>
            <person name="Gui C."/>
            <person name="Meng S."/>
            <person name="Li G."/>
            <person name="Viehrig K."/>
            <person name="Ye F."/>
            <person name="Su P."/>
            <person name="Kiefer A.F."/>
            <person name="Nichols A."/>
            <person name="Cepeda A.J."/>
            <person name="Yan W."/>
            <person name="Fan B."/>
            <person name="Jiang Y."/>
            <person name="Adhikari A."/>
            <person name="Zheng C.-J."/>
            <person name="Schuster L."/>
            <person name="Cowan T.M."/>
            <person name="Smanski M.J."/>
            <person name="Chevrette M.G."/>
            <person name="De Carvalho L.P.S."/>
            <person name="Shen B."/>
        </authorList>
    </citation>
    <scope>NUCLEOTIDE SEQUENCE [LARGE SCALE GENOMIC DNA]</scope>
    <source>
        <strain evidence="6 7">NPDC019626</strain>
    </source>
</reference>
<accession>A0ABW7WKG7</accession>
<gene>
    <name evidence="6" type="ORF">ACH47G_23505</name>
</gene>
<dbReference type="SUPFAM" id="SSF46785">
    <property type="entry name" value="Winged helix' DNA-binding domain"/>
    <property type="match status" value="1"/>
</dbReference>
<feature type="compositionally biased region" description="Basic and acidic residues" evidence="4">
    <location>
        <begin position="141"/>
        <end position="151"/>
    </location>
</feature>
<comment type="caution">
    <text evidence="6">The sequence shown here is derived from an EMBL/GenBank/DDBJ whole genome shotgun (WGS) entry which is preliminary data.</text>
</comment>
<protein>
    <submittedName>
        <fullName evidence="6">Winged helix-turn-helix transcriptional regulator</fullName>
    </submittedName>
</protein>
<evidence type="ECO:0000256" key="1">
    <source>
        <dbReference type="ARBA" id="ARBA00023015"/>
    </source>
</evidence>
<evidence type="ECO:0000256" key="3">
    <source>
        <dbReference type="ARBA" id="ARBA00023163"/>
    </source>
</evidence>
<dbReference type="PANTHER" id="PTHR33204:SF37">
    <property type="entry name" value="HTH-TYPE TRANSCRIPTIONAL REGULATOR YODB"/>
    <property type="match status" value="1"/>
</dbReference>
<evidence type="ECO:0000256" key="2">
    <source>
        <dbReference type="ARBA" id="ARBA00023125"/>
    </source>
</evidence>
<dbReference type="Gene3D" id="1.10.10.10">
    <property type="entry name" value="Winged helix-like DNA-binding domain superfamily/Winged helix DNA-binding domain"/>
    <property type="match status" value="1"/>
</dbReference>
<keyword evidence="7" id="KW-1185">Reference proteome</keyword>
<name>A0ABW7WKG7_9NOCA</name>
<feature type="domain" description="HTH hxlR-type" evidence="5">
    <location>
        <begin position="19"/>
        <end position="111"/>
    </location>
</feature>
<dbReference type="EMBL" id="JBIRXV010000005">
    <property type="protein sequence ID" value="MFI2323460.1"/>
    <property type="molecule type" value="Genomic_DNA"/>
</dbReference>
<dbReference type="Proteomes" id="UP001611450">
    <property type="component" value="Unassembled WGS sequence"/>
</dbReference>
<evidence type="ECO:0000259" key="5">
    <source>
        <dbReference type="PROSITE" id="PS51118"/>
    </source>
</evidence>
<keyword evidence="1" id="KW-0805">Transcription regulation</keyword>
<dbReference type="PANTHER" id="PTHR33204">
    <property type="entry name" value="TRANSCRIPTIONAL REGULATOR, MARR FAMILY"/>
    <property type="match status" value="1"/>
</dbReference>
<sequence length="151" mass="16938">MPADAPRPGQPVRGSSTGRPVMALFDLIGRRWTLRVIWELDRAAHPPTFRELRTACGEISSSVLTRRLHELTEAGIVDHVNGYSLTPIGQRLVHSLQPITAWARDWERQLHQPPRSSHRQSESPRHVCDNTDSVSPPHGARPRDPSAVAER</sequence>
<evidence type="ECO:0000313" key="7">
    <source>
        <dbReference type="Proteomes" id="UP001611450"/>
    </source>
</evidence>
<organism evidence="6 7">
    <name type="scientific">Nocardia beijingensis</name>
    <dbReference type="NCBI Taxonomy" id="95162"/>
    <lineage>
        <taxon>Bacteria</taxon>
        <taxon>Bacillati</taxon>
        <taxon>Actinomycetota</taxon>
        <taxon>Actinomycetes</taxon>
        <taxon>Mycobacteriales</taxon>
        <taxon>Nocardiaceae</taxon>
        <taxon>Nocardia</taxon>
    </lineage>
</organism>
<feature type="region of interest" description="Disordered" evidence="4">
    <location>
        <begin position="110"/>
        <end position="151"/>
    </location>
</feature>
<dbReference type="InterPro" id="IPR036390">
    <property type="entry name" value="WH_DNA-bd_sf"/>
</dbReference>
<dbReference type="PROSITE" id="PS51118">
    <property type="entry name" value="HTH_HXLR"/>
    <property type="match status" value="1"/>
</dbReference>
<proteinExistence type="predicted"/>
<keyword evidence="2" id="KW-0238">DNA-binding</keyword>
<dbReference type="InterPro" id="IPR002577">
    <property type="entry name" value="HTH_HxlR"/>
</dbReference>
<dbReference type="Pfam" id="PF01638">
    <property type="entry name" value="HxlR"/>
    <property type="match status" value="1"/>
</dbReference>
<keyword evidence="3" id="KW-0804">Transcription</keyword>